<dbReference type="Pfam" id="PF00111">
    <property type="entry name" value="Fer2"/>
    <property type="match status" value="1"/>
</dbReference>
<evidence type="ECO:0000313" key="7">
    <source>
        <dbReference type="EMBL" id="CAH2403552.1"/>
    </source>
</evidence>
<proteinExistence type="predicted"/>
<gene>
    <name evidence="7" type="ORF">MES5069_390040</name>
</gene>
<dbReference type="InterPro" id="IPR036884">
    <property type="entry name" value="2Fe-2S-bd_dom_sf"/>
</dbReference>
<keyword evidence="5" id="KW-0411">Iron-sulfur</keyword>
<reference evidence="7 8" key="1">
    <citation type="submission" date="2022-03" db="EMBL/GenBank/DDBJ databases">
        <authorList>
            <person name="Brunel B."/>
        </authorList>
    </citation>
    <scope>NUCLEOTIDE SEQUENCE [LARGE SCALE GENOMIC DNA]</scope>
    <source>
        <strain evidence="7">STM5069sample</strain>
    </source>
</reference>
<dbReference type="InterPro" id="IPR051452">
    <property type="entry name" value="Diverse_Oxidoreductases"/>
</dbReference>
<dbReference type="Gene3D" id="1.10.150.120">
    <property type="entry name" value="[2Fe-2S]-binding domain"/>
    <property type="match status" value="1"/>
</dbReference>
<organism evidence="7 8">
    <name type="scientific">Mesorhizobium escarrei</name>
    <dbReference type="NCBI Taxonomy" id="666018"/>
    <lineage>
        <taxon>Bacteria</taxon>
        <taxon>Pseudomonadati</taxon>
        <taxon>Pseudomonadota</taxon>
        <taxon>Alphaproteobacteria</taxon>
        <taxon>Hyphomicrobiales</taxon>
        <taxon>Phyllobacteriaceae</taxon>
        <taxon>Mesorhizobium</taxon>
    </lineage>
</organism>
<dbReference type="InterPro" id="IPR002888">
    <property type="entry name" value="2Fe-2S-bd"/>
</dbReference>
<dbReference type="PROSITE" id="PS00197">
    <property type="entry name" value="2FE2S_FER_1"/>
    <property type="match status" value="1"/>
</dbReference>
<dbReference type="RefSeq" id="WP_254019637.1">
    <property type="nucleotide sequence ID" value="NZ_CAKXZT010000134.1"/>
</dbReference>
<dbReference type="InterPro" id="IPR006058">
    <property type="entry name" value="2Fe2S_fd_BS"/>
</dbReference>
<dbReference type="Gene3D" id="3.10.20.30">
    <property type="match status" value="1"/>
</dbReference>
<dbReference type="InterPro" id="IPR006311">
    <property type="entry name" value="TAT_signal"/>
</dbReference>
<dbReference type="SUPFAM" id="SSF47741">
    <property type="entry name" value="CO dehydrogenase ISP C-domain like"/>
    <property type="match status" value="1"/>
</dbReference>
<dbReference type="PROSITE" id="PS51085">
    <property type="entry name" value="2FE2S_FER_2"/>
    <property type="match status" value="1"/>
</dbReference>
<dbReference type="InterPro" id="IPR001041">
    <property type="entry name" value="2Fe-2S_ferredoxin-type"/>
</dbReference>
<name>A0ABN8JZU5_9HYPH</name>
<evidence type="ECO:0000256" key="4">
    <source>
        <dbReference type="ARBA" id="ARBA00023004"/>
    </source>
</evidence>
<keyword evidence="3" id="KW-0560">Oxidoreductase</keyword>
<evidence type="ECO:0000256" key="1">
    <source>
        <dbReference type="ARBA" id="ARBA00022714"/>
    </source>
</evidence>
<evidence type="ECO:0000313" key="8">
    <source>
        <dbReference type="Proteomes" id="UP001153050"/>
    </source>
</evidence>
<dbReference type="EMBL" id="CAKXZT010000134">
    <property type="protein sequence ID" value="CAH2403552.1"/>
    <property type="molecule type" value="Genomic_DNA"/>
</dbReference>
<dbReference type="InterPro" id="IPR012675">
    <property type="entry name" value="Beta-grasp_dom_sf"/>
</dbReference>
<dbReference type="PANTHER" id="PTHR44379:SF2">
    <property type="entry name" value="BLR6218 PROTEIN"/>
    <property type="match status" value="1"/>
</dbReference>
<sequence length="219" mass="22591">MAESSRSHGPDGSVRSGISRRTFLKHGGTSAVGAALLEAGAAQAAVDSSMQDGANEVLGPGPIPIDLTINGRRVPVQAEPATTLVDILRNHLGLTGTKIGCDRGACSACTVWLDGQPASSCMTLALDARGRSITTIEGLADGDNLHPVQQAFVEHDALQCGFCTPGMVMSCAALINRKPDAGIEDVKAAISGHLCRCGTYPNIFAAVLAVASENRRRGT</sequence>
<dbReference type="PROSITE" id="PS51318">
    <property type="entry name" value="TAT"/>
    <property type="match status" value="1"/>
</dbReference>
<keyword evidence="1" id="KW-0001">2Fe-2S</keyword>
<dbReference type="SUPFAM" id="SSF54292">
    <property type="entry name" value="2Fe-2S ferredoxin-like"/>
    <property type="match status" value="1"/>
</dbReference>
<dbReference type="CDD" id="cd00207">
    <property type="entry name" value="fer2"/>
    <property type="match status" value="1"/>
</dbReference>
<keyword evidence="8" id="KW-1185">Reference proteome</keyword>
<evidence type="ECO:0000259" key="6">
    <source>
        <dbReference type="PROSITE" id="PS51085"/>
    </source>
</evidence>
<keyword evidence="2" id="KW-0479">Metal-binding</keyword>
<evidence type="ECO:0000256" key="2">
    <source>
        <dbReference type="ARBA" id="ARBA00022723"/>
    </source>
</evidence>
<dbReference type="PANTHER" id="PTHR44379">
    <property type="entry name" value="OXIDOREDUCTASE WITH IRON-SULFUR SUBUNIT"/>
    <property type="match status" value="1"/>
</dbReference>
<evidence type="ECO:0000256" key="5">
    <source>
        <dbReference type="ARBA" id="ARBA00023014"/>
    </source>
</evidence>
<keyword evidence="4" id="KW-0408">Iron</keyword>
<dbReference type="InterPro" id="IPR036010">
    <property type="entry name" value="2Fe-2S_ferredoxin-like_sf"/>
</dbReference>
<feature type="domain" description="2Fe-2S ferredoxin-type" evidence="6">
    <location>
        <begin position="63"/>
        <end position="139"/>
    </location>
</feature>
<accession>A0ABN8JZU5</accession>
<evidence type="ECO:0000256" key="3">
    <source>
        <dbReference type="ARBA" id="ARBA00023002"/>
    </source>
</evidence>
<protein>
    <submittedName>
        <fullName evidence="7">Xanthine dehydrogenase YagT iron-sulfur-binding subunit</fullName>
    </submittedName>
</protein>
<dbReference type="Proteomes" id="UP001153050">
    <property type="component" value="Unassembled WGS sequence"/>
</dbReference>
<comment type="caution">
    <text evidence="7">The sequence shown here is derived from an EMBL/GenBank/DDBJ whole genome shotgun (WGS) entry which is preliminary data.</text>
</comment>
<dbReference type="Pfam" id="PF01799">
    <property type="entry name" value="Fer2_2"/>
    <property type="match status" value="1"/>
</dbReference>